<dbReference type="Gene3D" id="3.40.50.1820">
    <property type="entry name" value="alpha/beta hydrolase"/>
    <property type="match status" value="2"/>
</dbReference>
<dbReference type="EnsemblMetazoa" id="ISCW009478-RA">
    <property type="protein sequence ID" value="ISCW009478-PA"/>
    <property type="gene ID" value="ISCW009478"/>
</dbReference>
<sequence length="215" mass="24073">MHGLLNSAADWVINFQNQSFGENLQVSECAFPQNTDAAVKYAEQKIPAFDQMIEFDLPATIDLVLGATHQPMLYYAGYSQGALIMFGLLSAKPEYNAKVALFAALAPVTALGHIKGPARKLATLALSIKGRPPCYELENVRVPVAIFWGDGDWMSTTKDLDNLRDRLSNVVYDHRVDFPNFNHADFIFASGAKTLLYDKVIQVFRKFQIRQVRNE</sequence>
<dbReference type="VEuPathDB" id="VectorBase:ISCW009478"/>
<dbReference type="PANTHER" id="PTHR11005">
    <property type="entry name" value="LYSOSOMAL ACID LIPASE-RELATED"/>
    <property type="match status" value="1"/>
</dbReference>
<protein>
    <submittedName>
        <fullName evidence="1 2">Uncharacterized protein</fullName>
    </submittedName>
</protein>
<gene>
    <name evidence="1" type="ORF">IscW_ISCW009478</name>
</gene>
<dbReference type="HOGENOM" id="CLU_1284553_0_0_1"/>
<dbReference type="EMBL" id="ABJB010171865">
    <property type="status" value="NOT_ANNOTATED_CDS"/>
    <property type="molecule type" value="Genomic_DNA"/>
</dbReference>
<reference evidence="1 3" key="1">
    <citation type="submission" date="2008-03" db="EMBL/GenBank/DDBJ databases">
        <title>Annotation of Ixodes scapularis.</title>
        <authorList>
            <consortium name="Ixodes scapularis Genome Project Consortium"/>
            <person name="Caler E."/>
            <person name="Hannick L.I."/>
            <person name="Bidwell S."/>
            <person name="Joardar V."/>
            <person name="Thiagarajan M."/>
            <person name="Amedeo P."/>
            <person name="Galinsky K.J."/>
            <person name="Schobel S."/>
            <person name="Inman J."/>
            <person name="Hostetler J."/>
            <person name="Miller J."/>
            <person name="Hammond M."/>
            <person name="Megy K."/>
            <person name="Lawson D."/>
            <person name="Kodira C."/>
            <person name="Sutton G."/>
            <person name="Meyer J."/>
            <person name="Hill C.A."/>
            <person name="Birren B."/>
            <person name="Nene V."/>
            <person name="Collins F."/>
            <person name="Alarcon-Chaidez F."/>
            <person name="Wikel S."/>
            <person name="Strausberg R."/>
        </authorList>
    </citation>
    <scope>NUCLEOTIDE SEQUENCE [LARGE SCALE GENOMIC DNA]</scope>
    <source>
        <strain evidence="3">Wikel</strain>
        <strain evidence="1">Wikel colony</strain>
    </source>
</reference>
<proteinExistence type="predicted"/>
<dbReference type="Proteomes" id="UP000001555">
    <property type="component" value="Unassembled WGS sequence"/>
</dbReference>
<evidence type="ECO:0000313" key="1">
    <source>
        <dbReference type="EMBL" id="EEC12625.1"/>
    </source>
</evidence>
<dbReference type="EMBL" id="ABJB010807381">
    <property type="status" value="NOT_ANNOTATED_CDS"/>
    <property type="molecule type" value="Genomic_DNA"/>
</dbReference>
<dbReference type="EMBL" id="ABJB010546311">
    <property type="status" value="NOT_ANNOTATED_CDS"/>
    <property type="molecule type" value="Genomic_DNA"/>
</dbReference>
<dbReference type="EMBL" id="ABJB010000571">
    <property type="status" value="NOT_ANNOTATED_CDS"/>
    <property type="molecule type" value="Genomic_DNA"/>
</dbReference>
<dbReference type="EMBL" id="DS836627">
    <property type="protein sequence ID" value="EEC12625.1"/>
    <property type="molecule type" value="Genomic_DNA"/>
</dbReference>
<dbReference type="GO" id="GO:0016298">
    <property type="term" value="F:lipase activity"/>
    <property type="evidence" value="ECO:0000318"/>
    <property type="project" value="GO_Central"/>
</dbReference>
<dbReference type="VEuPathDB" id="VectorBase:ISCP_018756"/>
<dbReference type="EMBL" id="ABJB010550805">
    <property type="status" value="NOT_ANNOTATED_CDS"/>
    <property type="molecule type" value="Genomic_DNA"/>
</dbReference>
<evidence type="ECO:0000313" key="2">
    <source>
        <dbReference type="EnsemblMetazoa" id="ISCW009478-PA"/>
    </source>
</evidence>
<keyword evidence="3" id="KW-1185">Reference proteome</keyword>
<dbReference type="VEuPathDB" id="VectorBase:ISCI009478"/>
<accession>B7Q1A3</accession>
<name>B7Q1A3_IXOSC</name>
<dbReference type="AlphaFoldDB" id="B7Q1A3"/>
<dbReference type="InParanoid" id="B7Q1A3"/>
<dbReference type="STRING" id="6945.B7Q1A3"/>
<evidence type="ECO:0000313" key="3">
    <source>
        <dbReference type="Proteomes" id="UP000001555"/>
    </source>
</evidence>
<dbReference type="EMBL" id="ABJB010372909">
    <property type="status" value="NOT_ANNOTATED_CDS"/>
    <property type="molecule type" value="Genomic_DNA"/>
</dbReference>
<dbReference type="InterPro" id="IPR029058">
    <property type="entry name" value="AB_hydrolase_fold"/>
</dbReference>
<dbReference type="PaxDb" id="6945-B7Q1A3"/>
<dbReference type="SUPFAM" id="SSF53474">
    <property type="entry name" value="alpha/beta-Hydrolases"/>
    <property type="match status" value="1"/>
</dbReference>
<dbReference type="EMBL" id="ABJB010982164">
    <property type="status" value="NOT_ANNOTATED_CDS"/>
    <property type="molecule type" value="Genomic_DNA"/>
</dbReference>
<reference evidence="2" key="2">
    <citation type="submission" date="2020-05" db="UniProtKB">
        <authorList>
            <consortium name="EnsemblMetazoa"/>
        </authorList>
    </citation>
    <scope>IDENTIFICATION</scope>
    <source>
        <strain evidence="2">wikel</strain>
    </source>
</reference>
<organism>
    <name type="scientific">Ixodes scapularis</name>
    <name type="common">Black-legged tick</name>
    <name type="synonym">Deer tick</name>
    <dbReference type="NCBI Taxonomy" id="6945"/>
    <lineage>
        <taxon>Eukaryota</taxon>
        <taxon>Metazoa</taxon>
        <taxon>Ecdysozoa</taxon>
        <taxon>Arthropoda</taxon>
        <taxon>Chelicerata</taxon>
        <taxon>Arachnida</taxon>
        <taxon>Acari</taxon>
        <taxon>Parasitiformes</taxon>
        <taxon>Ixodida</taxon>
        <taxon>Ixodoidea</taxon>
        <taxon>Ixodidae</taxon>
        <taxon>Ixodinae</taxon>
        <taxon>Ixodes</taxon>
    </lineage>
</organism>
<dbReference type="GO" id="GO:0006629">
    <property type="term" value="P:lipid metabolic process"/>
    <property type="evidence" value="ECO:0000318"/>
    <property type="project" value="GO_Central"/>
</dbReference>
<dbReference type="EMBL" id="ABJB010512471">
    <property type="status" value="NOT_ANNOTATED_CDS"/>
    <property type="molecule type" value="Genomic_DNA"/>
</dbReference>
<dbReference type="OrthoDB" id="6497528at2759"/>